<dbReference type="InterPro" id="IPR029062">
    <property type="entry name" value="Class_I_gatase-like"/>
</dbReference>
<gene>
    <name evidence="2" type="ORF">SAMN05660226_01371</name>
</gene>
<dbReference type="InterPro" id="IPR008979">
    <property type="entry name" value="Galactose-bd-like_sf"/>
</dbReference>
<dbReference type="Pfam" id="PF06283">
    <property type="entry name" value="ThuA"/>
    <property type="match status" value="1"/>
</dbReference>
<sequence length="494" mass="54658">MKHDVSKRIVATIAHTPIGNLSRCLITALSAVFSVSMTSGQQLPKALLLTGNGNMPELQENYPPWVHEFQNDQVIEILDGIVDIDSTAELSDLNAENLTQYDVLISNSLFLAPDADGLDAIRDFVANGKSFLTLHCGILSFLNWEKYEEFIGGIFIGGPSAEPKTFRVHTANHEFWGYPYSFRASRPHPISLSVGDFDITDELYFFQPSTPDIDVIARAENHPVMWWRPFKRGKIMSLTLGHDATAKSNPGYQELLKNGVRWLTGYPLIYQMAIPPISNRTLQYERFLTSPTASILAGGGVSVHRIENPSTLFKLGKRNGEHLDLALDGDTGTARFTVAIQNEKGLVTEKEMVLQVVEDGTGNIAAYYGNSIDGSAAENESGLLGLRNIIDGDLTTRWSSKPGAEASLTLDLRKTYPLTKINILWEASYAAAYNIMLSADGKNWYSGHQTTIGSGALETIVMPRPMQARFIRLDMKQRATGKVGYSIYELEVFQ</sequence>
<keyword evidence="3" id="KW-1185">Reference proteome</keyword>
<dbReference type="PROSITE" id="PS50022">
    <property type="entry name" value="FA58C_3"/>
    <property type="match status" value="1"/>
</dbReference>
<evidence type="ECO:0000313" key="3">
    <source>
        <dbReference type="Proteomes" id="UP000190541"/>
    </source>
</evidence>
<evidence type="ECO:0000259" key="1">
    <source>
        <dbReference type="PROSITE" id="PS50022"/>
    </source>
</evidence>
<dbReference type="STRING" id="623280.SAMN05660226_01371"/>
<dbReference type="Gene3D" id="2.60.120.260">
    <property type="entry name" value="Galactose-binding domain-like"/>
    <property type="match status" value="1"/>
</dbReference>
<accession>A0A1T5BCK5</accession>
<name>A0A1T5BCK5_9SPHI</name>
<protein>
    <submittedName>
        <fullName evidence="2">F5/8 type C domain-containing protein</fullName>
    </submittedName>
</protein>
<evidence type="ECO:0000313" key="2">
    <source>
        <dbReference type="EMBL" id="SKB44797.1"/>
    </source>
</evidence>
<dbReference type="Gene3D" id="3.40.50.880">
    <property type="match status" value="1"/>
</dbReference>
<dbReference type="InterPro" id="IPR000421">
    <property type="entry name" value="FA58C"/>
</dbReference>
<dbReference type="AlphaFoldDB" id="A0A1T5BCK5"/>
<dbReference type="Pfam" id="PF00754">
    <property type="entry name" value="F5_F8_type_C"/>
    <property type="match status" value="1"/>
</dbReference>
<dbReference type="InterPro" id="IPR029010">
    <property type="entry name" value="ThuA-like"/>
</dbReference>
<dbReference type="SUPFAM" id="SSF52317">
    <property type="entry name" value="Class I glutamine amidotransferase-like"/>
    <property type="match status" value="1"/>
</dbReference>
<dbReference type="PANTHER" id="PTHR40469">
    <property type="entry name" value="SECRETED GLYCOSYL HYDROLASE"/>
    <property type="match status" value="1"/>
</dbReference>
<dbReference type="OrthoDB" id="1117240at2"/>
<organism evidence="2 3">
    <name type="scientific">Parapedobacter luteus</name>
    <dbReference type="NCBI Taxonomy" id="623280"/>
    <lineage>
        <taxon>Bacteria</taxon>
        <taxon>Pseudomonadati</taxon>
        <taxon>Bacteroidota</taxon>
        <taxon>Sphingobacteriia</taxon>
        <taxon>Sphingobacteriales</taxon>
        <taxon>Sphingobacteriaceae</taxon>
        <taxon>Parapedobacter</taxon>
    </lineage>
</organism>
<dbReference type="Proteomes" id="UP000190541">
    <property type="component" value="Unassembled WGS sequence"/>
</dbReference>
<dbReference type="RefSeq" id="WP_079716086.1">
    <property type="nucleotide sequence ID" value="NZ_FUYS01000003.1"/>
</dbReference>
<reference evidence="2 3" key="1">
    <citation type="submission" date="2017-02" db="EMBL/GenBank/DDBJ databases">
        <authorList>
            <person name="Peterson S.W."/>
        </authorList>
    </citation>
    <scope>NUCLEOTIDE SEQUENCE [LARGE SCALE GENOMIC DNA]</scope>
    <source>
        <strain evidence="2 3">DSM 22899</strain>
    </source>
</reference>
<proteinExistence type="predicted"/>
<dbReference type="EMBL" id="FUYS01000003">
    <property type="protein sequence ID" value="SKB44797.1"/>
    <property type="molecule type" value="Genomic_DNA"/>
</dbReference>
<dbReference type="SUPFAM" id="SSF49785">
    <property type="entry name" value="Galactose-binding domain-like"/>
    <property type="match status" value="1"/>
</dbReference>
<dbReference type="PANTHER" id="PTHR40469:SF2">
    <property type="entry name" value="GALACTOSE-BINDING DOMAIN-LIKE SUPERFAMILY PROTEIN"/>
    <property type="match status" value="1"/>
</dbReference>
<feature type="domain" description="F5/8 type C" evidence="1">
    <location>
        <begin position="354"/>
        <end position="494"/>
    </location>
</feature>